<dbReference type="KEGG" id="mri:Mal4_07530"/>
<feature type="binding site" evidence="11">
    <location>
        <begin position="113"/>
        <end position="119"/>
    </location>
    <ligand>
        <name>ATP</name>
        <dbReference type="ChEBI" id="CHEBI:30616"/>
    </ligand>
</feature>
<feature type="binding site" evidence="11">
    <location>
        <position position="459"/>
    </location>
    <ligand>
        <name>meso-2,6-diaminopimelate</name>
        <dbReference type="ChEBI" id="CHEBI:57791"/>
    </ligand>
</feature>
<dbReference type="RefSeq" id="WP_197444062.1">
    <property type="nucleotide sequence ID" value="NZ_CP036275.1"/>
</dbReference>
<dbReference type="PROSITE" id="PS01011">
    <property type="entry name" value="FOLYLPOLYGLU_SYNT_1"/>
    <property type="match status" value="1"/>
</dbReference>
<dbReference type="SUPFAM" id="SSF63418">
    <property type="entry name" value="MurE/MurF N-terminal domain"/>
    <property type="match status" value="1"/>
</dbReference>
<dbReference type="InterPro" id="IPR036615">
    <property type="entry name" value="Mur_ligase_C_dom_sf"/>
</dbReference>
<protein>
    <recommendedName>
        <fullName evidence="11">UDP-N-acetylmuramoyl-L-alanyl-D-glutamate--2,6-diaminopimelate ligase</fullName>
        <ecNumber evidence="11">6.3.2.13</ecNumber>
    </recommendedName>
    <alternativeName>
        <fullName evidence="11">Meso-A2pm-adding enzyme</fullName>
    </alternativeName>
    <alternativeName>
        <fullName evidence="11">Meso-diaminopimelate-adding enzyme</fullName>
    </alternativeName>
    <alternativeName>
        <fullName evidence="11">UDP-MurNAc-L-Ala-D-Glu:meso-diaminopimelate ligase</fullName>
    </alternativeName>
    <alternativeName>
        <fullName evidence="11">UDP-MurNAc-tripeptide synthetase</fullName>
    </alternativeName>
    <alternativeName>
        <fullName evidence="11">UDP-N-acetylmuramyl-tripeptide synthetase</fullName>
    </alternativeName>
</protein>
<dbReference type="PANTHER" id="PTHR23135">
    <property type="entry name" value="MUR LIGASE FAMILY MEMBER"/>
    <property type="match status" value="1"/>
</dbReference>
<dbReference type="GO" id="GO:0000287">
    <property type="term" value="F:magnesium ion binding"/>
    <property type="evidence" value="ECO:0007669"/>
    <property type="project" value="UniProtKB-UniRule"/>
</dbReference>
<evidence type="ECO:0000259" key="15">
    <source>
        <dbReference type="Pfam" id="PF08245"/>
    </source>
</evidence>
<dbReference type="NCBIfam" id="NF001126">
    <property type="entry name" value="PRK00139.1-4"/>
    <property type="match status" value="1"/>
</dbReference>
<feature type="domain" description="Mur ligase C-terminal" evidence="14">
    <location>
        <begin position="335"/>
        <end position="461"/>
    </location>
</feature>
<keyword evidence="8 11" id="KW-0573">Peptidoglycan synthesis</keyword>
<dbReference type="GO" id="GO:0005524">
    <property type="term" value="F:ATP binding"/>
    <property type="evidence" value="ECO:0007669"/>
    <property type="project" value="UniProtKB-UniRule"/>
</dbReference>
<comment type="cofactor">
    <cofactor evidence="11">
        <name>Mg(2+)</name>
        <dbReference type="ChEBI" id="CHEBI:18420"/>
    </cofactor>
</comment>
<dbReference type="Pfam" id="PF01225">
    <property type="entry name" value="Mur_ligase"/>
    <property type="match status" value="1"/>
</dbReference>
<evidence type="ECO:0000256" key="10">
    <source>
        <dbReference type="ARBA" id="ARBA00023316"/>
    </source>
</evidence>
<dbReference type="PANTHER" id="PTHR23135:SF4">
    <property type="entry name" value="UDP-N-ACETYLMURAMOYL-L-ALANYL-D-GLUTAMATE--2,6-DIAMINOPIMELATE LIGASE MURE HOMOLOG, CHLOROPLASTIC"/>
    <property type="match status" value="1"/>
</dbReference>
<evidence type="ECO:0000256" key="2">
    <source>
        <dbReference type="ARBA" id="ARBA00022490"/>
    </source>
</evidence>
<feature type="binding site" evidence="11">
    <location>
        <begin position="407"/>
        <end position="410"/>
    </location>
    <ligand>
        <name>meso-2,6-diaminopimelate</name>
        <dbReference type="ChEBI" id="CHEBI:57791"/>
    </ligand>
</feature>
<evidence type="ECO:0000259" key="13">
    <source>
        <dbReference type="Pfam" id="PF01225"/>
    </source>
</evidence>
<dbReference type="Gene3D" id="3.40.1190.10">
    <property type="entry name" value="Mur-like, catalytic domain"/>
    <property type="match status" value="1"/>
</dbReference>
<keyword evidence="10 11" id="KW-0961">Cell wall biogenesis/degradation</keyword>
<keyword evidence="5 11" id="KW-0547">Nucleotide-binding</keyword>
<keyword evidence="17" id="KW-1185">Reference proteome</keyword>
<comment type="subcellular location">
    <subcellularLocation>
        <location evidence="11 12">Cytoplasm</location>
    </subcellularLocation>
</comment>
<feature type="modified residue" description="N6-carboxylysine" evidence="11">
    <location>
        <position position="222"/>
    </location>
</feature>
<dbReference type="HAMAP" id="MF_00208">
    <property type="entry name" value="MurE"/>
    <property type="match status" value="1"/>
</dbReference>
<feature type="domain" description="Mur ligase central" evidence="15">
    <location>
        <begin position="111"/>
        <end position="313"/>
    </location>
</feature>
<feature type="short sequence motif" description="Meso-diaminopimelate recognition motif" evidence="11">
    <location>
        <begin position="407"/>
        <end position="410"/>
    </location>
</feature>
<dbReference type="Pfam" id="PF08245">
    <property type="entry name" value="Mur_ligase_M"/>
    <property type="match status" value="1"/>
</dbReference>
<dbReference type="Proteomes" id="UP000320496">
    <property type="component" value="Chromosome"/>
</dbReference>
<keyword evidence="2 11" id="KW-0963">Cytoplasm</keyword>
<proteinExistence type="inferred from homology"/>
<accession>A0A517Z1W7</accession>
<evidence type="ECO:0000256" key="7">
    <source>
        <dbReference type="ARBA" id="ARBA00022960"/>
    </source>
</evidence>
<dbReference type="InterPro" id="IPR036565">
    <property type="entry name" value="Mur-like_cat_sf"/>
</dbReference>
<evidence type="ECO:0000256" key="3">
    <source>
        <dbReference type="ARBA" id="ARBA00022598"/>
    </source>
</evidence>
<dbReference type="Pfam" id="PF02875">
    <property type="entry name" value="Mur_ligase_C"/>
    <property type="match status" value="1"/>
</dbReference>
<feature type="binding site" evidence="11">
    <location>
        <position position="463"/>
    </location>
    <ligand>
        <name>meso-2,6-diaminopimelate</name>
        <dbReference type="ChEBI" id="CHEBI:57791"/>
    </ligand>
</feature>
<gene>
    <name evidence="11 16" type="primary">murE</name>
    <name evidence="16" type="ORF">Mal4_07530</name>
</gene>
<dbReference type="NCBIfam" id="TIGR01085">
    <property type="entry name" value="murE"/>
    <property type="match status" value="1"/>
</dbReference>
<dbReference type="InterPro" id="IPR035911">
    <property type="entry name" value="MurE/MurF_N"/>
</dbReference>
<dbReference type="InterPro" id="IPR000713">
    <property type="entry name" value="Mur_ligase_N"/>
</dbReference>
<dbReference type="InterPro" id="IPR013221">
    <property type="entry name" value="Mur_ligase_cen"/>
</dbReference>
<dbReference type="GO" id="GO:0008765">
    <property type="term" value="F:UDP-N-acetylmuramoylalanyl-D-glutamate-2,6-diaminopimelate ligase activity"/>
    <property type="evidence" value="ECO:0007669"/>
    <property type="project" value="UniProtKB-UniRule"/>
</dbReference>
<organism evidence="16 17">
    <name type="scientific">Maioricimonas rarisocia</name>
    <dbReference type="NCBI Taxonomy" id="2528026"/>
    <lineage>
        <taxon>Bacteria</taxon>
        <taxon>Pseudomonadati</taxon>
        <taxon>Planctomycetota</taxon>
        <taxon>Planctomycetia</taxon>
        <taxon>Planctomycetales</taxon>
        <taxon>Planctomycetaceae</taxon>
        <taxon>Maioricimonas</taxon>
    </lineage>
</organism>
<comment type="similarity">
    <text evidence="1 11">Belongs to the MurCDEF family. MurE subfamily.</text>
</comment>
<evidence type="ECO:0000256" key="12">
    <source>
        <dbReference type="RuleBase" id="RU004135"/>
    </source>
</evidence>
<comment type="function">
    <text evidence="11">Catalyzes the addition of meso-diaminopimelic acid to the nucleotide precursor UDP-N-acetylmuramoyl-L-alanyl-D-glutamate (UMAG) in the biosynthesis of bacterial cell-wall peptidoglycan.</text>
</comment>
<evidence type="ECO:0000256" key="5">
    <source>
        <dbReference type="ARBA" id="ARBA00022741"/>
    </source>
</evidence>
<feature type="binding site" evidence="11">
    <location>
        <position position="188"/>
    </location>
    <ligand>
        <name>UDP-N-acetyl-alpha-D-muramoyl-L-alanyl-D-glutamate</name>
        <dbReference type="ChEBI" id="CHEBI:83900"/>
    </ligand>
</feature>
<evidence type="ECO:0000256" key="8">
    <source>
        <dbReference type="ARBA" id="ARBA00022984"/>
    </source>
</evidence>
<dbReference type="InterPro" id="IPR004101">
    <property type="entry name" value="Mur_ligase_C"/>
</dbReference>
<feature type="domain" description="Mur ligase N-terminal catalytic" evidence="13">
    <location>
        <begin position="37"/>
        <end position="74"/>
    </location>
</feature>
<feature type="binding site" evidence="11">
    <location>
        <position position="384"/>
    </location>
    <ligand>
        <name>meso-2,6-diaminopimelate</name>
        <dbReference type="ChEBI" id="CHEBI:57791"/>
    </ligand>
</feature>
<comment type="pathway">
    <text evidence="11 12">Cell wall biogenesis; peptidoglycan biosynthesis.</text>
</comment>
<evidence type="ECO:0000313" key="17">
    <source>
        <dbReference type="Proteomes" id="UP000320496"/>
    </source>
</evidence>
<dbReference type="GO" id="GO:0051301">
    <property type="term" value="P:cell division"/>
    <property type="evidence" value="ECO:0007669"/>
    <property type="project" value="UniProtKB-KW"/>
</dbReference>
<dbReference type="GO" id="GO:0071555">
    <property type="term" value="P:cell wall organization"/>
    <property type="evidence" value="ECO:0007669"/>
    <property type="project" value="UniProtKB-KW"/>
</dbReference>
<dbReference type="InterPro" id="IPR005761">
    <property type="entry name" value="UDP-N-AcMur-Glu-dNH2Pim_ligase"/>
</dbReference>
<feature type="binding site" evidence="11">
    <location>
        <position position="182"/>
    </location>
    <ligand>
        <name>UDP-N-acetyl-alpha-D-muramoyl-L-alanyl-D-glutamate</name>
        <dbReference type="ChEBI" id="CHEBI:83900"/>
    </ligand>
</feature>
<dbReference type="GO" id="GO:0004326">
    <property type="term" value="F:tetrahydrofolylpolyglutamate synthase activity"/>
    <property type="evidence" value="ECO:0007669"/>
    <property type="project" value="InterPro"/>
</dbReference>
<reference evidence="16 17" key="1">
    <citation type="submission" date="2019-02" db="EMBL/GenBank/DDBJ databases">
        <title>Deep-cultivation of Planctomycetes and their phenomic and genomic characterization uncovers novel biology.</title>
        <authorList>
            <person name="Wiegand S."/>
            <person name="Jogler M."/>
            <person name="Boedeker C."/>
            <person name="Pinto D."/>
            <person name="Vollmers J."/>
            <person name="Rivas-Marin E."/>
            <person name="Kohn T."/>
            <person name="Peeters S.H."/>
            <person name="Heuer A."/>
            <person name="Rast P."/>
            <person name="Oberbeckmann S."/>
            <person name="Bunk B."/>
            <person name="Jeske O."/>
            <person name="Meyerdierks A."/>
            <person name="Storesund J.E."/>
            <person name="Kallscheuer N."/>
            <person name="Luecker S."/>
            <person name="Lage O.M."/>
            <person name="Pohl T."/>
            <person name="Merkel B.J."/>
            <person name="Hornburger P."/>
            <person name="Mueller R.-W."/>
            <person name="Bruemmer F."/>
            <person name="Labrenz M."/>
            <person name="Spormann A.M."/>
            <person name="Op den Camp H."/>
            <person name="Overmann J."/>
            <person name="Amann R."/>
            <person name="Jetten M.S.M."/>
            <person name="Mascher T."/>
            <person name="Medema M.H."/>
            <person name="Devos D.P."/>
            <person name="Kaster A.-K."/>
            <person name="Ovreas L."/>
            <person name="Rohde M."/>
            <person name="Galperin M.Y."/>
            <person name="Jogler C."/>
        </authorList>
    </citation>
    <scope>NUCLEOTIDE SEQUENCE [LARGE SCALE GENOMIC DNA]</scope>
    <source>
        <strain evidence="16 17">Mal4</strain>
    </source>
</reference>
<dbReference type="UniPathway" id="UPA00219"/>
<dbReference type="GO" id="GO:0005737">
    <property type="term" value="C:cytoplasm"/>
    <property type="evidence" value="ECO:0007669"/>
    <property type="project" value="UniProtKB-SubCell"/>
</dbReference>
<dbReference type="GO" id="GO:0008360">
    <property type="term" value="P:regulation of cell shape"/>
    <property type="evidence" value="ECO:0007669"/>
    <property type="project" value="UniProtKB-KW"/>
</dbReference>
<dbReference type="InterPro" id="IPR018109">
    <property type="entry name" value="Folylpolyglutamate_synth_CS"/>
</dbReference>
<dbReference type="GO" id="GO:0009252">
    <property type="term" value="P:peptidoglycan biosynthetic process"/>
    <property type="evidence" value="ECO:0007669"/>
    <property type="project" value="UniProtKB-UniRule"/>
</dbReference>
<comment type="caution">
    <text evidence="11">Lacks conserved residue(s) required for the propagation of feature annotation.</text>
</comment>
<evidence type="ECO:0000256" key="9">
    <source>
        <dbReference type="ARBA" id="ARBA00023306"/>
    </source>
</evidence>
<evidence type="ECO:0000256" key="1">
    <source>
        <dbReference type="ARBA" id="ARBA00005898"/>
    </source>
</evidence>
<keyword evidence="9 11" id="KW-0131">Cell cycle</keyword>
<feature type="binding site" evidence="11">
    <location>
        <begin position="155"/>
        <end position="156"/>
    </location>
    <ligand>
        <name>UDP-N-acetyl-alpha-D-muramoyl-L-alanyl-D-glutamate</name>
        <dbReference type="ChEBI" id="CHEBI:83900"/>
    </ligand>
</feature>
<comment type="PTM">
    <text evidence="11">Carboxylation is probably crucial for Mg(2+) binding and, consequently, for the gamma-phosphate positioning of ATP.</text>
</comment>
<comment type="catalytic activity">
    <reaction evidence="11">
        <text>UDP-N-acetyl-alpha-D-muramoyl-L-alanyl-D-glutamate + meso-2,6-diaminopimelate + ATP = UDP-N-acetyl-alpha-D-muramoyl-L-alanyl-gamma-D-glutamyl-meso-2,6-diaminopimelate + ADP + phosphate + H(+)</text>
        <dbReference type="Rhea" id="RHEA:23676"/>
        <dbReference type="ChEBI" id="CHEBI:15378"/>
        <dbReference type="ChEBI" id="CHEBI:30616"/>
        <dbReference type="ChEBI" id="CHEBI:43474"/>
        <dbReference type="ChEBI" id="CHEBI:57791"/>
        <dbReference type="ChEBI" id="CHEBI:83900"/>
        <dbReference type="ChEBI" id="CHEBI:83905"/>
        <dbReference type="ChEBI" id="CHEBI:456216"/>
        <dbReference type="EC" id="6.3.2.13"/>
    </reaction>
</comment>
<keyword evidence="3 11" id="KW-0436">Ligase</keyword>
<dbReference type="SUPFAM" id="SSF53623">
    <property type="entry name" value="MurD-like peptide ligases, catalytic domain"/>
    <property type="match status" value="1"/>
</dbReference>
<evidence type="ECO:0000256" key="11">
    <source>
        <dbReference type="HAMAP-Rule" id="MF_00208"/>
    </source>
</evidence>
<dbReference type="Gene3D" id="3.90.190.20">
    <property type="entry name" value="Mur ligase, C-terminal domain"/>
    <property type="match status" value="1"/>
</dbReference>
<evidence type="ECO:0000313" key="16">
    <source>
        <dbReference type="EMBL" id="QDU36467.1"/>
    </source>
</evidence>
<sequence>MTRTPNSVSLKRLLPTASFVGCADIAVTDAVEHHEACTPGCLFAAISGGRTDGSTLAPQAVQRGAAAVLTHRPLASIDVPQCIVPDVRTAFSQISHALQSYPTRRLGVVGITGTNGKSTVAWLVRGILEANGRPGGLLGTIEYSDGRNVTASQLTTPDSRTFAHWLGTMVRNRTRFAAVELSSHALDQGRVAGTLVDCAIVTNITRDHFDYHGDFAGYRTAKARILPLLKRSGSLILNADDPGSASLAELADSHIQIRTFSIDGGADVTGTIVEESPSGTHFRITAGTDSVEVFSPLVGRHNVSNSLAATVAALHFGLSLKDIAAGLEAVDVVPGRLERIECGQPFPVFVDYAHTDDALRHALASLRPITKGRLICVFGAGGDRDRSKRPLMGQAAAAADAIVVTSDNPRSENPTDIINDIVAGIGDDHPCTIIESDRERAIGRALDLATAGDTVLIAGKGHETSQTIGNQQIPFDDRVVSRRQLTRSRIEQREQEARVRA</sequence>
<evidence type="ECO:0000259" key="14">
    <source>
        <dbReference type="Pfam" id="PF02875"/>
    </source>
</evidence>
<keyword evidence="11" id="KW-0460">Magnesium</keyword>
<dbReference type="Gene3D" id="3.40.1390.10">
    <property type="entry name" value="MurE/MurF, N-terminal domain"/>
    <property type="match status" value="1"/>
</dbReference>
<dbReference type="EC" id="6.3.2.13" evidence="11"/>
<dbReference type="SUPFAM" id="SSF53244">
    <property type="entry name" value="MurD-like peptide ligases, peptide-binding domain"/>
    <property type="match status" value="1"/>
</dbReference>
<keyword evidence="6 11" id="KW-0067">ATP-binding</keyword>
<dbReference type="AlphaFoldDB" id="A0A517Z1W7"/>
<dbReference type="EMBL" id="CP036275">
    <property type="protein sequence ID" value="QDU36467.1"/>
    <property type="molecule type" value="Genomic_DNA"/>
</dbReference>
<evidence type="ECO:0000256" key="6">
    <source>
        <dbReference type="ARBA" id="ARBA00022840"/>
    </source>
</evidence>
<name>A0A517Z1W7_9PLAN</name>
<feature type="binding site" evidence="11">
    <location>
        <position position="190"/>
    </location>
    <ligand>
        <name>UDP-N-acetyl-alpha-D-muramoyl-L-alanyl-D-glutamate</name>
        <dbReference type="ChEBI" id="CHEBI:83900"/>
    </ligand>
</feature>
<keyword evidence="7 11" id="KW-0133">Cell shape</keyword>
<keyword evidence="4 11" id="KW-0132">Cell division</keyword>
<evidence type="ECO:0000256" key="4">
    <source>
        <dbReference type="ARBA" id="ARBA00022618"/>
    </source>
</evidence>